<evidence type="ECO:0000313" key="2">
    <source>
        <dbReference type="EMBL" id="GJT90908.1"/>
    </source>
</evidence>
<dbReference type="SUPFAM" id="SSF56672">
    <property type="entry name" value="DNA/RNA polymerases"/>
    <property type="match status" value="1"/>
</dbReference>
<reference evidence="2" key="1">
    <citation type="journal article" date="2022" name="Int. J. Mol. Sci.">
        <title>Draft Genome of Tanacetum Coccineum: Genomic Comparison of Closely Related Tanacetum-Family Plants.</title>
        <authorList>
            <person name="Yamashiro T."/>
            <person name="Shiraishi A."/>
            <person name="Nakayama K."/>
            <person name="Satake H."/>
        </authorList>
    </citation>
    <scope>NUCLEOTIDE SEQUENCE</scope>
</reference>
<protein>
    <recommendedName>
        <fullName evidence="4">Reverse transcriptase domain-containing protein</fullName>
    </recommendedName>
</protein>
<dbReference type="EMBL" id="BQNB010019967">
    <property type="protein sequence ID" value="GJT90908.1"/>
    <property type="molecule type" value="Genomic_DNA"/>
</dbReference>
<dbReference type="InterPro" id="IPR043502">
    <property type="entry name" value="DNA/RNA_pol_sf"/>
</dbReference>
<sequence>MVPRKAHKNHEVKAVTTTPPPVTPQLPTRSQPYNTTFGHQCPTQAHDKRGVTATLVARATTRMVMIAILREHGIRRLMFPEESDQIERYIGGLPDMILGSVKASKSKTMQELEDSASNNNSARNKRQNTGKGPMPQGMLTRGQYEGPKDLVVLSGAMVVECGAQDISRGLSRIEEQQQSVNRDGKPRLRQSDFCEYRANPTPMSLRDEDKSKGSELEDVPVVQEFPEVFLETMPITPSEMKELAEQLQELTDKGFIRPSSSPWGLQSYSQEENGFFPDVYRTTEIEQLTIDLRSGSPDEEFSRRKTSSECIQDSIRSLMNFQVMPFGLTLTTGFHGSRTVKKEHEGHLRQILKLLKKEELVSAKSLSD</sequence>
<reference evidence="2" key="2">
    <citation type="submission" date="2022-01" db="EMBL/GenBank/DDBJ databases">
        <authorList>
            <person name="Yamashiro T."/>
            <person name="Shiraishi A."/>
            <person name="Satake H."/>
            <person name="Nakayama K."/>
        </authorList>
    </citation>
    <scope>NUCLEOTIDE SEQUENCE</scope>
</reference>
<name>A0ABQ5HUS9_9ASTR</name>
<dbReference type="Gene3D" id="3.10.10.10">
    <property type="entry name" value="HIV Type 1 Reverse Transcriptase, subunit A, domain 1"/>
    <property type="match status" value="1"/>
</dbReference>
<feature type="region of interest" description="Disordered" evidence="1">
    <location>
        <begin position="108"/>
        <end position="142"/>
    </location>
</feature>
<evidence type="ECO:0000313" key="3">
    <source>
        <dbReference type="Proteomes" id="UP001151760"/>
    </source>
</evidence>
<gene>
    <name evidence="2" type="ORF">Tco_1079753</name>
</gene>
<dbReference type="Proteomes" id="UP001151760">
    <property type="component" value="Unassembled WGS sequence"/>
</dbReference>
<feature type="compositionally biased region" description="Basic residues" evidence="1">
    <location>
        <begin position="1"/>
        <end position="10"/>
    </location>
</feature>
<evidence type="ECO:0008006" key="4">
    <source>
        <dbReference type="Google" id="ProtNLM"/>
    </source>
</evidence>
<accession>A0ABQ5HUS9</accession>
<comment type="caution">
    <text evidence="2">The sequence shown here is derived from an EMBL/GenBank/DDBJ whole genome shotgun (WGS) entry which is preliminary data.</text>
</comment>
<evidence type="ECO:0000256" key="1">
    <source>
        <dbReference type="SAM" id="MobiDB-lite"/>
    </source>
</evidence>
<proteinExistence type="predicted"/>
<keyword evidence="3" id="KW-1185">Reference proteome</keyword>
<feature type="region of interest" description="Disordered" evidence="1">
    <location>
        <begin position="1"/>
        <end position="33"/>
    </location>
</feature>
<organism evidence="2 3">
    <name type="scientific">Tanacetum coccineum</name>
    <dbReference type="NCBI Taxonomy" id="301880"/>
    <lineage>
        <taxon>Eukaryota</taxon>
        <taxon>Viridiplantae</taxon>
        <taxon>Streptophyta</taxon>
        <taxon>Embryophyta</taxon>
        <taxon>Tracheophyta</taxon>
        <taxon>Spermatophyta</taxon>
        <taxon>Magnoliopsida</taxon>
        <taxon>eudicotyledons</taxon>
        <taxon>Gunneridae</taxon>
        <taxon>Pentapetalae</taxon>
        <taxon>asterids</taxon>
        <taxon>campanulids</taxon>
        <taxon>Asterales</taxon>
        <taxon>Asteraceae</taxon>
        <taxon>Asteroideae</taxon>
        <taxon>Anthemideae</taxon>
        <taxon>Anthemidinae</taxon>
        <taxon>Tanacetum</taxon>
    </lineage>
</organism>